<evidence type="ECO:0000313" key="1">
    <source>
        <dbReference type="EMBL" id="KAK4357536.1"/>
    </source>
</evidence>
<reference evidence="1" key="1">
    <citation type="submission" date="2023-12" db="EMBL/GenBank/DDBJ databases">
        <title>Genome assembly of Anisodus tanguticus.</title>
        <authorList>
            <person name="Wang Y.-J."/>
        </authorList>
    </citation>
    <scope>NUCLEOTIDE SEQUENCE</scope>
    <source>
        <strain evidence="1">KB-2021</strain>
        <tissue evidence="1">Leaf</tissue>
    </source>
</reference>
<protein>
    <submittedName>
        <fullName evidence="1">Uncharacterized protein</fullName>
    </submittedName>
</protein>
<sequence length="51" mass="5440">MNPEEDQKEQKANEGWICDGEEAIPESPLQVCAVPMLVAIVPSGRTVTTGA</sequence>
<dbReference type="AlphaFoldDB" id="A0AAE1VBB6"/>
<comment type="caution">
    <text evidence="1">The sequence shown here is derived from an EMBL/GenBank/DDBJ whole genome shotgun (WGS) entry which is preliminary data.</text>
</comment>
<dbReference type="Proteomes" id="UP001291623">
    <property type="component" value="Unassembled WGS sequence"/>
</dbReference>
<gene>
    <name evidence="1" type="ORF">RND71_023146</name>
</gene>
<name>A0AAE1VBB6_9SOLA</name>
<proteinExistence type="predicted"/>
<organism evidence="1 2">
    <name type="scientific">Anisodus tanguticus</name>
    <dbReference type="NCBI Taxonomy" id="243964"/>
    <lineage>
        <taxon>Eukaryota</taxon>
        <taxon>Viridiplantae</taxon>
        <taxon>Streptophyta</taxon>
        <taxon>Embryophyta</taxon>
        <taxon>Tracheophyta</taxon>
        <taxon>Spermatophyta</taxon>
        <taxon>Magnoliopsida</taxon>
        <taxon>eudicotyledons</taxon>
        <taxon>Gunneridae</taxon>
        <taxon>Pentapetalae</taxon>
        <taxon>asterids</taxon>
        <taxon>lamiids</taxon>
        <taxon>Solanales</taxon>
        <taxon>Solanaceae</taxon>
        <taxon>Solanoideae</taxon>
        <taxon>Hyoscyameae</taxon>
        <taxon>Anisodus</taxon>
    </lineage>
</organism>
<evidence type="ECO:0000313" key="2">
    <source>
        <dbReference type="Proteomes" id="UP001291623"/>
    </source>
</evidence>
<dbReference type="EMBL" id="JAVYJV010000012">
    <property type="protein sequence ID" value="KAK4357536.1"/>
    <property type="molecule type" value="Genomic_DNA"/>
</dbReference>
<keyword evidence="2" id="KW-1185">Reference proteome</keyword>
<accession>A0AAE1VBB6</accession>